<gene>
    <name evidence="2" type="ORF">Cme02nite_44510</name>
</gene>
<dbReference type="InterPro" id="IPR029068">
    <property type="entry name" value="Glyas_Bleomycin-R_OHBP_Dase"/>
</dbReference>
<dbReference type="RefSeq" id="WP_166387616.1">
    <property type="nucleotide sequence ID" value="NZ_BAAATT010000010.1"/>
</dbReference>
<name>A0A8J3LIC0_9ACTN</name>
<dbReference type="Proteomes" id="UP000660339">
    <property type="component" value="Unassembled WGS sequence"/>
</dbReference>
<keyword evidence="3" id="KW-1185">Reference proteome</keyword>
<evidence type="ECO:0000259" key="1">
    <source>
        <dbReference type="Pfam" id="PF18029"/>
    </source>
</evidence>
<sequence>MTSLIRHITVDCTDPYALAGFWSEVTGNPRHPDDKPDDTAALVMSPDDGPSLLFIAVPEGKTAKNRLHLDLQPSGCTRDAEVERLLALGASLVADLRNPDGTGWAVMADPEGNEFCVERSAAERATAAV</sequence>
<dbReference type="EMBL" id="BONJ01000026">
    <property type="protein sequence ID" value="GIG16119.1"/>
    <property type="molecule type" value="Genomic_DNA"/>
</dbReference>
<dbReference type="PANTHER" id="PTHR35908:SF1">
    <property type="entry name" value="CONSERVED PROTEIN"/>
    <property type="match status" value="1"/>
</dbReference>
<dbReference type="CDD" id="cd06587">
    <property type="entry name" value="VOC"/>
    <property type="match status" value="1"/>
</dbReference>
<dbReference type="Gene3D" id="3.10.180.10">
    <property type="entry name" value="2,3-Dihydroxybiphenyl 1,2-Dioxygenase, domain 1"/>
    <property type="match status" value="1"/>
</dbReference>
<evidence type="ECO:0000313" key="2">
    <source>
        <dbReference type="EMBL" id="GIG16119.1"/>
    </source>
</evidence>
<proteinExistence type="predicted"/>
<reference evidence="2" key="1">
    <citation type="submission" date="2021-01" db="EMBL/GenBank/DDBJ databases">
        <title>Whole genome shotgun sequence of Catellatospora methionotrophica NBRC 14553.</title>
        <authorList>
            <person name="Komaki H."/>
            <person name="Tamura T."/>
        </authorList>
    </citation>
    <scope>NUCLEOTIDE SEQUENCE</scope>
    <source>
        <strain evidence="2">NBRC 14553</strain>
    </source>
</reference>
<accession>A0A8J3LIC0</accession>
<comment type="caution">
    <text evidence="2">The sequence shown here is derived from an EMBL/GenBank/DDBJ whole genome shotgun (WGS) entry which is preliminary data.</text>
</comment>
<evidence type="ECO:0000313" key="3">
    <source>
        <dbReference type="Proteomes" id="UP000660339"/>
    </source>
</evidence>
<feature type="domain" description="Glyoxalase-like" evidence="1">
    <location>
        <begin position="7"/>
        <end position="117"/>
    </location>
</feature>
<protein>
    <submittedName>
        <fullName evidence="2">Glyoxalase</fullName>
    </submittedName>
</protein>
<dbReference type="Pfam" id="PF18029">
    <property type="entry name" value="Glyoxalase_6"/>
    <property type="match status" value="1"/>
</dbReference>
<dbReference type="PANTHER" id="PTHR35908">
    <property type="entry name" value="HYPOTHETICAL FUSION PROTEIN"/>
    <property type="match status" value="1"/>
</dbReference>
<dbReference type="AlphaFoldDB" id="A0A8J3LIC0"/>
<dbReference type="InterPro" id="IPR041581">
    <property type="entry name" value="Glyoxalase_6"/>
</dbReference>
<dbReference type="SUPFAM" id="SSF54593">
    <property type="entry name" value="Glyoxalase/Bleomycin resistance protein/Dihydroxybiphenyl dioxygenase"/>
    <property type="match status" value="1"/>
</dbReference>
<organism evidence="2 3">
    <name type="scientific">Catellatospora methionotrophica</name>
    <dbReference type="NCBI Taxonomy" id="121620"/>
    <lineage>
        <taxon>Bacteria</taxon>
        <taxon>Bacillati</taxon>
        <taxon>Actinomycetota</taxon>
        <taxon>Actinomycetes</taxon>
        <taxon>Micromonosporales</taxon>
        <taxon>Micromonosporaceae</taxon>
        <taxon>Catellatospora</taxon>
    </lineage>
</organism>